<dbReference type="AlphaFoldDB" id="A0A2P9AKS8"/>
<accession>A0A2P9AKS8</accession>
<dbReference type="EMBL" id="FUIG01000027">
    <property type="protein sequence ID" value="SJM31763.1"/>
    <property type="molecule type" value="Genomic_DNA"/>
</dbReference>
<gene>
    <name evidence="1" type="ORF">BQ8482_200021</name>
</gene>
<name>A0A2P9AKS8_9HYPH</name>
<reference evidence="2" key="1">
    <citation type="submission" date="2016-12" db="EMBL/GenBank/DDBJ databases">
        <authorList>
            <person name="Brunel B."/>
        </authorList>
    </citation>
    <scope>NUCLEOTIDE SEQUENCE [LARGE SCALE GENOMIC DNA]</scope>
</reference>
<proteinExistence type="predicted"/>
<organism evidence="1 2">
    <name type="scientific">Mesorhizobium delmotii</name>
    <dbReference type="NCBI Taxonomy" id="1631247"/>
    <lineage>
        <taxon>Bacteria</taxon>
        <taxon>Pseudomonadati</taxon>
        <taxon>Pseudomonadota</taxon>
        <taxon>Alphaproteobacteria</taxon>
        <taxon>Hyphomicrobiales</taxon>
        <taxon>Phyllobacteriaceae</taxon>
        <taxon>Mesorhizobium</taxon>
    </lineage>
</organism>
<keyword evidence="2" id="KW-1185">Reference proteome</keyword>
<dbReference type="Proteomes" id="UP000245698">
    <property type="component" value="Unassembled WGS sequence"/>
</dbReference>
<evidence type="ECO:0000313" key="1">
    <source>
        <dbReference type="EMBL" id="SJM31763.1"/>
    </source>
</evidence>
<protein>
    <submittedName>
        <fullName evidence="1">Uncharacterized protein</fullName>
    </submittedName>
</protein>
<evidence type="ECO:0000313" key="2">
    <source>
        <dbReference type="Proteomes" id="UP000245698"/>
    </source>
</evidence>
<sequence>MAGVCLAAVIGALGYLGLHPKLTHRD</sequence>